<name>A0ABR4UAF9_9GAMM</name>
<dbReference type="Proteomes" id="UP000028721">
    <property type="component" value="Unassembled WGS sequence"/>
</dbReference>
<dbReference type="EMBL" id="JGVP01000009">
    <property type="protein sequence ID" value="KFB89014.1"/>
    <property type="molecule type" value="Genomic_DNA"/>
</dbReference>
<comment type="caution">
    <text evidence="1">The sequence shown here is derived from an EMBL/GenBank/DDBJ whole genome shotgun (WGS) entry which is preliminary data.</text>
</comment>
<protein>
    <submittedName>
        <fullName evidence="1">Uncharacterized protein</fullName>
    </submittedName>
</protein>
<gene>
    <name evidence="1" type="ORF">CR62_24195</name>
</gene>
<keyword evidence="2" id="KW-1185">Reference proteome</keyword>
<evidence type="ECO:0000313" key="2">
    <source>
        <dbReference type="Proteomes" id="UP000028721"/>
    </source>
</evidence>
<evidence type="ECO:0000313" key="1">
    <source>
        <dbReference type="EMBL" id="KFB89014.1"/>
    </source>
</evidence>
<organism evidence="1 2">
    <name type="scientific">Serratia grimesii</name>
    <dbReference type="NCBI Taxonomy" id="82995"/>
    <lineage>
        <taxon>Bacteria</taxon>
        <taxon>Pseudomonadati</taxon>
        <taxon>Pseudomonadota</taxon>
        <taxon>Gammaproteobacteria</taxon>
        <taxon>Enterobacterales</taxon>
        <taxon>Yersiniaceae</taxon>
        <taxon>Serratia</taxon>
    </lineage>
</organism>
<reference evidence="1 2" key="1">
    <citation type="submission" date="2014-03" db="EMBL/GenBank/DDBJ databases">
        <title>Draft genome sequence of the Serratia grimesii strain a2.</title>
        <authorList>
            <person name="Toymentseva A."/>
            <person name="Kazakov S."/>
            <person name="Giliazeva A."/>
            <person name="Ismagilova R."/>
            <person name="Shah R."/>
            <person name="Sharipova M."/>
            <person name="Khaitlina S."/>
            <person name="Mardanova A."/>
        </authorList>
    </citation>
    <scope>NUCLEOTIDE SEQUENCE [LARGE SCALE GENOMIC DNA]</scope>
    <source>
        <strain evidence="1 2">A2</strain>
    </source>
</reference>
<sequence>MAWDIFVYENVRKQLIAEGFSEALAVVGGITQRICIAGSHRRARKVRCMTTVSLWLGGMCWGAAQRTRSRDQGRKKAEQLQLVGHHFSEN</sequence>
<accession>A0ABR4UAF9</accession>
<proteinExistence type="predicted"/>